<evidence type="ECO:0000313" key="2">
    <source>
        <dbReference type="Proteomes" id="UP000095541"/>
    </source>
</evidence>
<accession>A0A0P0FWA3</accession>
<gene>
    <name evidence="1" type="ORF">ERS852557_02636</name>
</gene>
<dbReference type="EMBL" id="CZBI01000003">
    <property type="protein sequence ID" value="CUQ07118.1"/>
    <property type="molecule type" value="Genomic_DNA"/>
</dbReference>
<dbReference type="KEGG" id="btho:Btheta7330_05029"/>
<reference evidence="1 2" key="1">
    <citation type="submission" date="2015-09" db="EMBL/GenBank/DDBJ databases">
        <authorList>
            <consortium name="Pathogen Informatics"/>
        </authorList>
    </citation>
    <scope>NUCLEOTIDE SEQUENCE [LARGE SCALE GENOMIC DNA]</scope>
    <source>
        <strain evidence="1 2">2789STDY5834945</strain>
    </source>
</reference>
<name>A0A0P0FWA3_BACT4</name>
<protein>
    <submittedName>
        <fullName evidence="1">Uncharacterized protein</fullName>
    </submittedName>
</protein>
<organism evidence="1 2">
    <name type="scientific">Bacteroides thetaiotaomicron</name>
    <dbReference type="NCBI Taxonomy" id="818"/>
    <lineage>
        <taxon>Bacteria</taxon>
        <taxon>Pseudomonadati</taxon>
        <taxon>Bacteroidota</taxon>
        <taxon>Bacteroidia</taxon>
        <taxon>Bacteroidales</taxon>
        <taxon>Bacteroidaceae</taxon>
        <taxon>Bacteroides</taxon>
    </lineage>
</organism>
<dbReference type="AlphaFoldDB" id="A0A0P0FWA3"/>
<proteinExistence type="predicted"/>
<dbReference type="PATRIC" id="fig|818.23.peg.5178"/>
<dbReference type="Pfam" id="PF16132">
    <property type="entry name" value="DUF4843"/>
    <property type="match status" value="1"/>
</dbReference>
<dbReference type="Proteomes" id="UP000095541">
    <property type="component" value="Unassembled WGS sequence"/>
</dbReference>
<dbReference type="InterPro" id="IPR032299">
    <property type="entry name" value="DUF4843"/>
</dbReference>
<sequence>MYDNQRKRKMKKYILFALISLCFWGCSEDEIKPYHGGQYLYFSQLKEFGDEDFEVSFNNYPTSNAIIVKIGLGLIGKPFSIDTPYKVSVVAEDESEDKIKNADQKNYRLPDNPMFKAGLSNDTLEVMLLKTEDLKENVKLCLKLLPNEYFEGSIPEYEQIKIIFNNIISKPLWWTNDVTKLYLGTYSRKKYEEFVKCTNISDFGKLSTAEKRQYALTFKYYIAVNNVMDKNDTTGEEFPMAVPIN</sequence>
<evidence type="ECO:0000313" key="1">
    <source>
        <dbReference type="EMBL" id="CUQ07118.1"/>
    </source>
</evidence>